<protein>
    <submittedName>
        <fullName evidence="1">Uncharacterized protein</fullName>
    </submittedName>
</protein>
<dbReference type="EMBL" id="JYDL01000175">
    <property type="protein sequence ID" value="KRX13975.1"/>
    <property type="molecule type" value="Genomic_DNA"/>
</dbReference>
<name>A0A0V0RHP2_9BILA</name>
<evidence type="ECO:0000313" key="1">
    <source>
        <dbReference type="EMBL" id="KRX13975.1"/>
    </source>
</evidence>
<keyword evidence="2" id="KW-1185">Reference proteome</keyword>
<organism evidence="1 2">
    <name type="scientific">Trichinella nelsoni</name>
    <dbReference type="NCBI Taxonomy" id="6336"/>
    <lineage>
        <taxon>Eukaryota</taxon>
        <taxon>Metazoa</taxon>
        <taxon>Ecdysozoa</taxon>
        <taxon>Nematoda</taxon>
        <taxon>Enoplea</taxon>
        <taxon>Dorylaimia</taxon>
        <taxon>Trichinellida</taxon>
        <taxon>Trichinellidae</taxon>
        <taxon>Trichinella</taxon>
    </lineage>
</organism>
<gene>
    <name evidence="1" type="ORF">T07_4725</name>
</gene>
<dbReference type="AlphaFoldDB" id="A0A0V0RHP2"/>
<sequence>MSLGRPRLEMNRRNAPRKLSIVMSMTSSRWIARTTMLVKTQTYIFTNLPNYIYFPLLARIGTAKLTPTYWYGPLGVTRSARSSPIFGSYGRPVDLQHVPHCLTTFFTALLPLVIQ</sequence>
<evidence type="ECO:0000313" key="2">
    <source>
        <dbReference type="Proteomes" id="UP000054630"/>
    </source>
</evidence>
<reference evidence="1 2" key="1">
    <citation type="submission" date="2015-01" db="EMBL/GenBank/DDBJ databases">
        <title>Evolution of Trichinella species and genotypes.</title>
        <authorList>
            <person name="Korhonen P.K."/>
            <person name="Edoardo P."/>
            <person name="Giuseppe L.R."/>
            <person name="Gasser R.B."/>
        </authorList>
    </citation>
    <scope>NUCLEOTIDE SEQUENCE [LARGE SCALE GENOMIC DNA]</scope>
    <source>
        <strain evidence="1">ISS37</strain>
    </source>
</reference>
<proteinExistence type="predicted"/>
<accession>A0A0V0RHP2</accession>
<dbReference type="Proteomes" id="UP000054630">
    <property type="component" value="Unassembled WGS sequence"/>
</dbReference>
<comment type="caution">
    <text evidence="1">The sequence shown here is derived from an EMBL/GenBank/DDBJ whole genome shotgun (WGS) entry which is preliminary data.</text>
</comment>